<feature type="domain" description="DHHA1" evidence="7">
    <location>
        <begin position="374"/>
        <end position="469"/>
    </location>
</feature>
<dbReference type="NCBIfam" id="TIGR00644">
    <property type="entry name" value="recJ"/>
    <property type="match status" value="1"/>
</dbReference>
<dbReference type="SUPFAM" id="SSF64182">
    <property type="entry name" value="DHH phosphoesterases"/>
    <property type="match status" value="1"/>
</dbReference>
<dbReference type="PANTHER" id="PTHR30255:SF2">
    <property type="entry name" value="SINGLE-STRANDED-DNA-SPECIFIC EXONUCLEASE RECJ"/>
    <property type="match status" value="1"/>
</dbReference>
<reference evidence="9 10" key="1">
    <citation type="journal article" date="2013" name="Int. J. Syst. Evol. Microbiol.">
        <title>Marinicauda pacifica gen. nov., sp. nov., a prosthecate alphaproteobacterium of the family Hyphomonadaceae isolated from deep seawater.</title>
        <authorList>
            <person name="Zhang X.Y."/>
            <person name="Li G.W."/>
            <person name="Wang C.S."/>
            <person name="Zhang Y.J."/>
            <person name="Xu X.W."/>
            <person name="Li H."/>
            <person name="Liu A."/>
            <person name="Liu C."/>
            <person name="Xie B.B."/>
            <person name="Qin Q.L."/>
            <person name="Xu Z."/>
            <person name="Chen X.L."/>
            <person name="Zhou B.C."/>
            <person name="Zhang Y.Z."/>
        </authorList>
    </citation>
    <scope>NUCLEOTIDE SEQUENCE [LARGE SCALE GENOMIC DNA]</scope>
    <source>
        <strain evidence="9 10">P-1 km-3</strain>
    </source>
</reference>
<dbReference type="PANTHER" id="PTHR30255">
    <property type="entry name" value="SINGLE-STRANDED-DNA-SPECIFIC EXONUCLEASE RECJ"/>
    <property type="match status" value="1"/>
</dbReference>
<evidence type="ECO:0000259" key="7">
    <source>
        <dbReference type="Pfam" id="PF02272"/>
    </source>
</evidence>
<evidence type="ECO:0000259" key="6">
    <source>
        <dbReference type="Pfam" id="PF01368"/>
    </source>
</evidence>
<comment type="caution">
    <text evidence="9">The sequence shown here is derived from an EMBL/GenBank/DDBJ whole genome shotgun (WGS) entry which is preliminary data.</text>
</comment>
<organism evidence="9 10">
    <name type="scientific">Marinicauda pacifica</name>
    <dbReference type="NCBI Taxonomy" id="1133559"/>
    <lineage>
        <taxon>Bacteria</taxon>
        <taxon>Pseudomonadati</taxon>
        <taxon>Pseudomonadota</taxon>
        <taxon>Alphaproteobacteria</taxon>
        <taxon>Maricaulales</taxon>
        <taxon>Maricaulaceae</taxon>
        <taxon>Marinicauda</taxon>
    </lineage>
</organism>
<accession>A0A4S2HFF0</accession>
<evidence type="ECO:0000256" key="4">
    <source>
        <dbReference type="ARBA" id="ARBA00022801"/>
    </source>
</evidence>
<dbReference type="InterPro" id="IPR004610">
    <property type="entry name" value="RecJ"/>
</dbReference>
<dbReference type="Pfam" id="PF17768">
    <property type="entry name" value="RecJ_OB"/>
    <property type="match status" value="1"/>
</dbReference>
<dbReference type="Gene3D" id="3.10.310.30">
    <property type="match status" value="1"/>
</dbReference>
<dbReference type="GO" id="GO:0006281">
    <property type="term" value="P:DNA repair"/>
    <property type="evidence" value="ECO:0007669"/>
    <property type="project" value="InterPro"/>
</dbReference>
<evidence type="ECO:0000256" key="3">
    <source>
        <dbReference type="ARBA" id="ARBA00022722"/>
    </source>
</evidence>
<evidence type="ECO:0000313" key="10">
    <source>
        <dbReference type="Proteomes" id="UP000305451"/>
    </source>
</evidence>
<dbReference type="GO" id="GO:0003676">
    <property type="term" value="F:nucleic acid binding"/>
    <property type="evidence" value="ECO:0007669"/>
    <property type="project" value="InterPro"/>
</dbReference>
<proteinExistence type="inferred from homology"/>
<gene>
    <name evidence="9" type="primary">recJ</name>
    <name evidence="9" type="ORF">E5162_04550</name>
</gene>
<evidence type="ECO:0000256" key="1">
    <source>
        <dbReference type="ARBA" id="ARBA00005915"/>
    </source>
</evidence>
<dbReference type="InterPro" id="IPR051673">
    <property type="entry name" value="SSDNA_exonuclease_RecJ"/>
</dbReference>
<dbReference type="InterPro" id="IPR003156">
    <property type="entry name" value="DHHA1_dom"/>
</dbReference>
<keyword evidence="3" id="KW-0540">Nuclease</keyword>
<protein>
    <recommendedName>
        <fullName evidence="2">Single-stranded-DNA-specific exonuclease RecJ</fullName>
    </recommendedName>
</protein>
<dbReference type="InterPro" id="IPR038763">
    <property type="entry name" value="DHH_sf"/>
</dbReference>
<dbReference type="OrthoDB" id="9809852at2"/>
<dbReference type="RefSeq" id="WP_135943745.1">
    <property type="nucleotide sequence ID" value="NZ_BMEI01000001.1"/>
</dbReference>
<evidence type="ECO:0000259" key="8">
    <source>
        <dbReference type="Pfam" id="PF17768"/>
    </source>
</evidence>
<keyword evidence="5 9" id="KW-0269">Exonuclease</keyword>
<dbReference type="Proteomes" id="UP000305451">
    <property type="component" value="Unassembled WGS sequence"/>
</dbReference>
<evidence type="ECO:0000256" key="2">
    <source>
        <dbReference type="ARBA" id="ARBA00019841"/>
    </source>
</evidence>
<dbReference type="GO" id="GO:0008409">
    <property type="term" value="F:5'-3' exonuclease activity"/>
    <property type="evidence" value="ECO:0007669"/>
    <property type="project" value="InterPro"/>
</dbReference>
<feature type="domain" description="DDH" evidence="6">
    <location>
        <begin position="99"/>
        <end position="255"/>
    </location>
</feature>
<dbReference type="AlphaFoldDB" id="A0A4S2HFF0"/>
<dbReference type="GO" id="GO:0006310">
    <property type="term" value="P:DNA recombination"/>
    <property type="evidence" value="ECO:0007669"/>
    <property type="project" value="InterPro"/>
</dbReference>
<keyword evidence="10" id="KW-1185">Reference proteome</keyword>
<dbReference type="Gene3D" id="3.90.1640.30">
    <property type="match status" value="1"/>
</dbReference>
<evidence type="ECO:0000313" key="9">
    <source>
        <dbReference type="EMBL" id="TGY94548.1"/>
    </source>
</evidence>
<dbReference type="Pfam" id="PF02272">
    <property type="entry name" value="DHHA1"/>
    <property type="match status" value="1"/>
</dbReference>
<dbReference type="InterPro" id="IPR041122">
    <property type="entry name" value="RecJ_OB"/>
</dbReference>
<name>A0A4S2HFF0_9PROT</name>
<feature type="domain" description="RecJ OB" evidence="8">
    <location>
        <begin position="485"/>
        <end position="593"/>
    </location>
</feature>
<evidence type="ECO:0000256" key="5">
    <source>
        <dbReference type="ARBA" id="ARBA00022839"/>
    </source>
</evidence>
<sequence length="598" mass="63061">MATPPLSSSNALFGVERSLSGKRWQLSEADDRLIGDIARAAGCDDTLARLMASRGIDAAGAAAFLNPRLRDCFPDPSLFIDMDKAAGLIWDAVQARRQIALFADYDVDGASSAAQLIEWLRAVGQEPLVYIPDRIEEGYGPSTAAFETLKSQGAELVITLDCGAASIEPLKAAQALNLPVIVVDHHMMKEEVPPSVALVNPNQAGDRSHCGHMAAAGVTFILLAALNREGRRRAAFENMQEPDVLALADLAALGTICDVVPLTGINRAIVAQGLKVMSAWTRPGLAALAEIAGAEGPATPYQAGFLIGPRINAGGRVGKSDLGVRLLSAHDRTEARSIAAELDALNAERRAIEAEVLGAAMAEIEASPPDDMTPVLIAAGMNWHAGVIGIAAGRLKERFNRPAIVIGLTEDGLGKGSGRSVPGVNLGAAISRAQSEGLLIAGGGHPMAAGLTIAAERVDAFRTFMAEVLGAEWQQADEARTARFDAVMSARAVSFEFCEALNKAAPYGAGHPEPRFAFADLRCTYAERVGQDHVRFAFEDASGSRLGGIAFRRADDPIGQALLSGGEGPWHVAGRLKASDNRFGRRAELHLEDLAPAR</sequence>
<dbReference type="EMBL" id="SRXV01000001">
    <property type="protein sequence ID" value="TGY94548.1"/>
    <property type="molecule type" value="Genomic_DNA"/>
</dbReference>
<comment type="similarity">
    <text evidence="1">Belongs to the RecJ family.</text>
</comment>
<keyword evidence="4" id="KW-0378">Hydrolase</keyword>
<dbReference type="Pfam" id="PF01368">
    <property type="entry name" value="DHH"/>
    <property type="match status" value="1"/>
</dbReference>
<dbReference type="InterPro" id="IPR001667">
    <property type="entry name" value="DDH_dom"/>
</dbReference>